<evidence type="ECO:0000256" key="2">
    <source>
        <dbReference type="ARBA" id="ARBA00023242"/>
    </source>
</evidence>
<dbReference type="InParanoid" id="A0A024GJZ9"/>
<feature type="region of interest" description="Disordered" evidence="3">
    <location>
        <begin position="713"/>
        <end position="775"/>
    </location>
</feature>
<reference evidence="5 6" key="1">
    <citation type="submission" date="2012-05" db="EMBL/GenBank/DDBJ databases">
        <title>Recombination and specialization in a pathogen metapopulation.</title>
        <authorList>
            <person name="Gardiner A."/>
            <person name="Kemen E."/>
            <person name="Schultz-Larsen T."/>
            <person name="MacLean D."/>
            <person name="Van Oosterhout C."/>
            <person name="Jones J.D.G."/>
        </authorList>
    </citation>
    <scope>NUCLEOTIDE SEQUENCE [LARGE SCALE GENOMIC DNA]</scope>
    <source>
        <strain evidence="5 6">Ac Nc2</strain>
    </source>
</reference>
<dbReference type="PANTHER" id="PTHR23318">
    <property type="entry name" value="ATP SYNTHASE GAMMA-RELATED"/>
    <property type="match status" value="1"/>
</dbReference>
<name>A0A024GJZ9_9STRA</name>
<comment type="subcellular location">
    <subcellularLocation>
        <location evidence="1">Nucleus</location>
    </subcellularLocation>
</comment>
<comment type="caution">
    <text evidence="5">The sequence shown here is derived from an EMBL/GenBank/DDBJ whole genome shotgun (WGS) entry which is preliminary data.</text>
</comment>
<evidence type="ECO:0000259" key="4">
    <source>
        <dbReference type="Pfam" id="PF04802"/>
    </source>
</evidence>
<evidence type="ECO:0000313" key="5">
    <source>
        <dbReference type="EMBL" id="CCI47043.1"/>
    </source>
</evidence>
<dbReference type="GO" id="GO:0030289">
    <property type="term" value="C:protein phosphatase 4 complex"/>
    <property type="evidence" value="ECO:0007669"/>
    <property type="project" value="TreeGrafter"/>
</dbReference>
<dbReference type="OrthoDB" id="27483at2759"/>
<dbReference type="InterPro" id="IPR006887">
    <property type="entry name" value="P4R3-like_central_dom"/>
</dbReference>
<dbReference type="Pfam" id="PF04802">
    <property type="entry name" value="PP4R3"/>
    <property type="match status" value="1"/>
</dbReference>
<accession>A0A024GJZ9</accession>
<dbReference type="InterPro" id="IPR051137">
    <property type="entry name" value="PP4R3-like"/>
</dbReference>
<dbReference type="EMBL" id="CAIX01000149">
    <property type="protein sequence ID" value="CCI47043.1"/>
    <property type="molecule type" value="Genomic_DNA"/>
</dbReference>
<protein>
    <recommendedName>
        <fullName evidence="4">Serine/threonine-protein phosphatase 4 regulatory subunit 3-like central domain-containing protein</fullName>
    </recommendedName>
</protein>
<dbReference type="PANTHER" id="PTHR23318:SF0">
    <property type="entry name" value="SERINE_THREONINE-PROTEIN PHOSPHATASE 4 REGULATORY SUBUNIT 3"/>
    <property type="match status" value="1"/>
</dbReference>
<feature type="compositionally biased region" description="Basic and acidic residues" evidence="3">
    <location>
        <begin position="721"/>
        <end position="733"/>
    </location>
</feature>
<evidence type="ECO:0000256" key="1">
    <source>
        <dbReference type="ARBA" id="ARBA00004123"/>
    </source>
</evidence>
<feature type="domain" description="Serine/threonine-protein phosphatase 4 regulatory subunit 3-like central" evidence="4">
    <location>
        <begin position="36"/>
        <end position="537"/>
    </location>
</feature>
<dbReference type="STRING" id="65357.A0A024GJZ9"/>
<feature type="compositionally biased region" description="Polar residues" evidence="3">
    <location>
        <begin position="736"/>
        <end position="748"/>
    </location>
</feature>
<keyword evidence="6" id="KW-1185">Reference proteome</keyword>
<dbReference type="Proteomes" id="UP000053237">
    <property type="component" value="Unassembled WGS sequence"/>
</dbReference>
<dbReference type="GO" id="GO:0072542">
    <property type="term" value="F:protein phosphatase activator activity"/>
    <property type="evidence" value="ECO:0007669"/>
    <property type="project" value="TreeGrafter"/>
</dbReference>
<evidence type="ECO:0000256" key="3">
    <source>
        <dbReference type="SAM" id="MobiDB-lite"/>
    </source>
</evidence>
<proteinExistence type="predicted"/>
<organism evidence="5 6">
    <name type="scientific">Albugo candida</name>
    <dbReference type="NCBI Taxonomy" id="65357"/>
    <lineage>
        <taxon>Eukaryota</taxon>
        <taxon>Sar</taxon>
        <taxon>Stramenopiles</taxon>
        <taxon>Oomycota</taxon>
        <taxon>Peronosporomycetes</taxon>
        <taxon>Albuginales</taxon>
        <taxon>Albuginaceae</taxon>
        <taxon>Albugo</taxon>
    </lineage>
</organism>
<keyword evidence="2" id="KW-0539">Nucleus</keyword>
<dbReference type="GO" id="GO:0005654">
    <property type="term" value="C:nucleoplasm"/>
    <property type="evidence" value="ECO:0007669"/>
    <property type="project" value="TreeGrafter"/>
</dbReference>
<gene>
    <name evidence="5" type="ORF">BN9_079990</name>
</gene>
<dbReference type="AlphaFoldDB" id="A0A024GJZ9"/>
<evidence type="ECO:0000313" key="6">
    <source>
        <dbReference type="Proteomes" id="UP000053237"/>
    </source>
</evidence>
<sequence length="805" mass="91400">MHDRQIIHSHSEALLMEMESLDFSGLPDVDIDNLNEIAVSIRSCLHNPVVRNEVIQTVLQENGEYITKLLDLVDFCEAEPDLLQFHALFDAVYALVGLCDRSVMEYLLQGENFFSLVEILGYNPGLLAPINFRSDLEERMCFKQVITIDDEAVQECVHMNFRIYVIKENLLVRMLPDNVVGLLTQMKVENNCKILAFLAEDQHYWQKLLKVLEGEEKRVDGLKTLREIIMLQQLIGTVDMQLNQQNGNRGGPYIGLTFLNDLFLGGALFNVFGSILGSRVRISNAIEEIELVVEILHMIVVYEGPERLRTHLATEGKCQGSPKTTTDRLEWNPGCSLFSALLVVFEHVESARSQMFTILKEVFRVSLGQDDKFLNVLYPNYINWLLQPLKYSMVNTSEDTMFGLAENIMELLTFCTQNHGYRIKYLFGRQPVAMYVRQMLQSKNKPCVIQGIKFVKACVVRAEAFFSRFLIMNELLAPVCSLLRSDKRATAITSAVSDLLYQSRNLSSLVEHIYKHLYEKYKDESPLVFEAIRIRYDDLYGTEQVVESEIPKQIGAIRLLSQEQPVDKESLEEDIFWEKESDDEQDNGPCEPQMLKTIASVSDRPDNISVRTTKLVDYDEEDEAPFHSPKELDVSAPIGSGTSKYQITVTQDEAANQNPNDAEVVEDLRLPIRASQDENESDTFLGNKISWNAPIKRKSPKVKSMFRTISWKSSPSNLNDDVNKNDTFKKTPIRDGNSQSDLIQQNPALSEDVMSKASGEAAHTDPDSLDSLVPDSSMVRKRSFDENARSFIAKKSKPCTSADLS</sequence>